<evidence type="ECO:0000313" key="2">
    <source>
        <dbReference type="Proteomes" id="UP000789525"/>
    </source>
</evidence>
<keyword evidence="2" id="KW-1185">Reference proteome</keyword>
<accession>A0ACA9P4J0</accession>
<feature type="non-terminal residue" evidence="1">
    <location>
        <position position="522"/>
    </location>
</feature>
<sequence>RVFSPFLLTQKLGFGSSGDGSCREKKVVVVEAKSRSTLSDQIGKANSPALSTTILAGTKLIGELSSKEDLSHLLLADYSTRKSLKTDSNWRMANLSTAQISVVHSKRGCPATAPNAYPWLTAQFSSTISRDSSKFTMASSSGETVDYGMKIWADGTSGGNGHPEIDIVAVQGLGADPYWTWVSKGNSQRPIWLRDFLPLDIPNARISSWGYNSKFKHDAPVTGLDVCGSDLLVALSHHRKGDTHRVYPDISDHLKALVLAHNRSEDADFERILGSTVGMIFLGTPHRGAHSAQLGSILVQAATLLGASCKKELLKTLVYESKEVLKLDEQFAWVSSSKELVVTQPSASIHRQGARNISLDCNHSQMNKFGSKDDSNYVKVAGELQRMVEQALNEQKPTVDEEKILKNIKPKDLEDSCPHEPCLDGTRQDIFGHINKWVTDMDAPNILWIKGYPGVGKSAIASTMVSHLRDSGRLGSSFFFQRERSTTMNTRVLWQKVAFDLALRFHSVRAILVSKLQKDGDK</sequence>
<dbReference type="Proteomes" id="UP000789525">
    <property type="component" value="Unassembled WGS sequence"/>
</dbReference>
<comment type="caution">
    <text evidence="1">The sequence shown here is derived from an EMBL/GenBank/DDBJ whole genome shotgun (WGS) entry which is preliminary data.</text>
</comment>
<gene>
    <name evidence="1" type="ORF">ACOLOM_LOCUS9806</name>
</gene>
<feature type="non-terminal residue" evidence="1">
    <location>
        <position position="1"/>
    </location>
</feature>
<name>A0ACA9P4J0_9GLOM</name>
<proteinExistence type="predicted"/>
<dbReference type="EMBL" id="CAJVPT010029371">
    <property type="protein sequence ID" value="CAG8690513.1"/>
    <property type="molecule type" value="Genomic_DNA"/>
</dbReference>
<reference evidence="1" key="1">
    <citation type="submission" date="2021-06" db="EMBL/GenBank/DDBJ databases">
        <authorList>
            <person name="Kallberg Y."/>
            <person name="Tangrot J."/>
            <person name="Rosling A."/>
        </authorList>
    </citation>
    <scope>NUCLEOTIDE SEQUENCE</scope>
    <source>
        <strain evidence="1">CL356</strain>
    </source>
</reference>
<organism evidence="1 2">
    <name type="scientific">Acaulospora colombiana</name>
    <dbReference type="NCBI Taxonomy" id="27376"/>
    <lineage>
        <taxon>Eukaryota</taxon>
        <taxon>Fungi</taxon>
        <taxon>Fungi incertae sedis</taxon>
        <taxon>Mucoromycota</taxon>
        <taxon>Glomeromycotina</taxon>
        <taxon>Glomeromycetes</taxon>
        <taxon>Diversisporales</taxon>
        <taxon>Acaulosporaceae</taxon>
        <taxon>Acaulospora</taxon>
    </lineage>
</organism>
<protein>
    <submittedName>
        <fullName evidence="1">1637_t:CDS:1</fullName>
    </submittedName>
</protein>
<evidence type="ECO:0000313" key="1">
    <source>
        <dbReference type="EMBL" id="CAG8690513.1"/>
    </source>
</evidence>